<dbReference type="Gene3D" id="1.10.10.10">
    <property type="entry name" value="Winged helix-like DNA-binding domain superfamily/Winged helix DNA-binding domain"/>
    <property type="match status" value="1"/>
</dbReference>
<evidence type="ECO:0000256" key="9">
    <source>
        <dbReference type="ARBA" id="ARBA00022821"/>
    </source>
</evidence>
<comment type="subcellular location">
    <subcellularLocation>
        <location evidence="2">Cytoplasm</location>
    </subcellularLocation>
</comment>
<dbReference type="Gene3D" id="1.10.8.430">
    <property type="entry name" value="Helical domain of apoptotic protease-activating factors"/>
    <property type="match status" value="1"/>
</dbReference>
<evidence type="ECO:0000256" key="1">
    <source>
        <dbReference type="ARBA" id="ARBA00002074"/>
    </source>
</evidence>
<evidence type="ECO:0000259" key="12">
    <source>
        <dbReference type="Pfam" id="PF12061"/>
    </source>
</evidence>
<keyword evidence="6" id="KW-0381">Hypersensitive response</keyword>
<keyword evidence="7" id="KW-0677">Repeat</keyword>
<keyword evidence="5" id="KW-0433">Leucine-rich repeat</keyword>
<dbReference type="Pfam" id="PF23559">
    <property type="entry name" value="WHD_DRP"/>
    <property type="match status" value="1"/>
</dbReference>
<dbReference type="InterPro" id="IPR027417">
    <property type="entry name" value="P-loop_NTPase"/>
</dbReference>
<dbReference type="SUPFAM" id="SSF52540">
    <property type="entry name" value="P-loop containing nucleoside triphosphate hydrolases"/>
    <property type="match status" value="1"/>
</dbReference>
<comment type="function">
    <text evidence="1">Confers resistance to late blight (Phytophthora infestans) races carrying the avirulence gene Avr1. Resistance proteins guard the plant against pathogens that contain an appropriate avirulence protein via an indirect interaction with this avirulence protein. That triggers a defense system including the hypersensitive response, which restricts the pathogen growth.</text>
</comment>
<dbReference type="InterPro" id="IPR021929">
    <property type="entry name" value="R1A-like_N"/>
</dbReference>
<evidence type="ECO:0000256" key="8">
    <source>
        <dbReference type="ARBA" id="ARBA00022741"/>
    </source>
</evidence>
<keyword evidence="16" id="KW-1185">Reference proteome</keyword>
<evidence type="ECO:0000259" key="13">
    <source>
        <dbReference type="Pfam" id="PF23559"/>
    </source>
</evidence>
<evidence type="ECO:0000256" key="2">
    <source>
        <dbReference type="ARBA" id="ARBA00004496"/>
    </source>
</evidence>
<dbReference type="SUPFAM" id="SSF52058">
    <property type="entry name" value="L domain-like"/>
    <property type="match status" value="1"/>
</dbReference>
<evidence type="ECO:0000256" key="5">
    <source>
        <dbReference type="ARBA" id="ARBA00022614"/>
    </source>
</evidence>
<evidence type="ECO:0000313" key="16">
    <source>
        <dbReference type="Proteomes" id="UP001161247"/>
    </source>
</evidence>
<dbReference type="GO" id="GO:0005737">
    <property type="term" value="C:cytoplasm"/>
    <property type="evidence" value="ECO:0007669"/>
    <property type="project" value="UniProtKB-SubCell"/>
</dbReference>
<reference evidence="15" key="1">
    <citation type="submission" date="2023-03" db="EMBL/GenBank/DDBJ databases">
        <authorList>
            <person name="Julca I."/>
        </authorList>
    </citation>
    <scope>NUCLEOTIDE SEQUENCE</scope>
</reference>
<dbReference type="GO" id="GO:0043531">
    <property type="term" value="F:ADP binding"/>
    <property type="evidence" value="ECO:0007669"/>
    <property type="project" value="InterPro"/>
</dbReference>
<dbReference type="FunFam" id="1.10.10.10:FF:000322">
    <property type="entry name" value="Probable disease resistance protein At1g63360"/>
    <property type="match status" value="1"/>
</dbReference>
<feature type="domain" description="Disease resistance R13L4/SHOC-2-like LRR" evidence="14">
    <location>
        <begin position="830"/>
        <end position="1147"/>
    </location>
</feature>
<evidence type="ECO:0000256" key="6">
    <source>
        <dbReference type="ARBA" id="ARBA00022667"/>
    </source>
</evidence>
<dbReference type="InterPro" id="IPR032675">
    <property type="entry name" value="LRR_dom_sf"/>
</dbReference>
<dbReference type="Proteomes" id="UP001161247">
    <property type="component" value="Chromosome 7"/>
</dbReference>
<evidence type="ECO:0000256" key="4">
    <source>
        <dbReference type="ARBA" id="ARBA00022490"/>
    </source>
</evidence>
<gene>
    <name evidence="15" type="ORF">OLC1_LOCUS19074</name>
</gene>
<dbReference type="PANTHER" id="PTHR23155:SF1152">
    <property type="entry name" value="AAA+ ATPASE DOMAIN-CONTAINING PROTEIN"/>
    <property type="match status" value="1"/>
</dbReference>
<evidence type="ECO:0000259" key="14">
    <source>
        <dbReference type="Pfam" id="PF23598"/>
    </source>
</evidence>
<dbReference type="InterPro" id="IPR058922">
    <property type="entry name" value="WHD_DRP"/>
</dbReference>
<dbReference type="InterPro" id="IPR044974">
    <property type="entry name" value="Disease_R_plants"/>
</dbReference>
<dbReference type="Pfam" id="PF23598">
    <property type="entry name" value="LRR_14"/>
    <property type="match status" value="1"/>
</dbReference>
<dbReference type="GO" id="GO:0009626">
    <property type="term" value="P:plant-type hypersensitive response"/>
    <property type="evidence" value="ECO:0007669"/>
    <property type="project" value="UniProtKB-KW"/>
</dbReference>
<keyword evidence="8" id="KW-0547">Nucleotide-binding</keyword>
<evidence type="ECO:0000313" key="15">
    <source>
        <dbReference type="EMBL" id="CAI9111755.1"/>
    </source>
</evidence>
<evidence type="ECO:0000256" key="7">
    <source>
        <dbReference type="ARBA" id="ARBA00022737"/>
    </source>
</evidence>
<dbReference type="PRINTS" id="PR00364">
    <property type="entry name" value="DISEASERSIST"/>
</dbReference>
<evidence type="ECO:0000259" key="11">
    <source>
        <dbReference type="Pfam" id="PF00931"/>
    </source>
</evidence>
<organism evidence="15 16">
    <name type="scientific">Oldenlandia corymbosa var. corymbosa</name>
    <dbReference type="NCBI Taxonomy" id="529605"/>
    <lineage>
        <taxon>Eukaryota</taxon>
        <taxon>Viridiplantae</taxon>
        <taxon>Streptophyta</taxon>
        <taxon>Embryophyta</taxon>
        <taxon>Tracheophyta</taxon>
        <taxon>Spermatophyta</taxon>
        <taxon>Magnoliopsida</taxon>
        <taxon>eudicotyledons</taxon>
        <taxon>Gunneridae</taxon>
        <taxon>Pentapetalae</taxon>
        <taxon>asterids</taxon>
        <taxon>lamiids</taxon>
        <taxon>Gentianales</taxon>
        <taxon>Rubiaceae</taxon>
        <taxon>Rubioideae</taxon>
        <taxon>Spermacoceae</taxon>
        <taxon>Hedyotis-Oldenlandia complex</taxon>
        <taxon>Oldenlandia</taxon>
    </lineage>
</organism>
<dbReference type="FunFam" id="3.40.50.300:FF:001091">
    <property type="entry name" value="Probable disease resistance protein At1g61300"/>
    <property type="match status" value="1"/>
</dbReference>
<feature type="domain" description="Disease resistance protein winged helix" evidence="13">
    <location>
        <begin position="682"/>
        <end position="752"/>
    </location>
</feature>
<dbReference type="InterPro" id="IPR055414">
    <property type="entry name" value="LRR_R13L4/SHOC2-like"/>
</dbReference>
<dbReference type="AlphaFoldDB" id="A0AAV1DV82"/>
<evidence type="ECO:0000256" key="10">
    <source>
        <dbReference type="ARBA" id="ARBA00022840"/>
    </source>
</evidence>
<dbReference type="PANTHER" id="PTHR23155">
    <property type="entry name" value="DISEASE RESISTANCE PROTEIN RP"/>
    <property type="match status" value="1"/>
</dbReference>
<keyword evidence="4" id="KW-0963">Cytoplasm</keyword>
<accession>A0AAV1DV82</accession>
<dbReference type="GO" id="GO:0005524">
    <property type="term" value="F:ATP binding"/>
    <property type="evidence" value="ECO:0007669"/>
    <property type="project" value="UniProtKB-KW"/>
</dbReference>
<name>A0AAV1DV82_OLDCO</name>
<proteinExistence type="inferred from homology"/>
<comment type="similarity">
    <text evidence="3">Belongs to the disease resistance NB-LRR family.</text>
</comment>
<dbReference type="InterPro" id="IPR042197">
    <property type="entry name" value="Apaf_helical"/>
</dbReference>
<feature type="domain" description="NB-ARC" evidence="11">
    <location>
        <begin position="425"/>
        <end position="595"/>
    </location>
</feature>
<dbReference type="Gene3D" id="3.80.10.10">
    <property type="entry name" value="Ribonuclease Inhibitor"/>
    <property type="match status" value="1"/>
</dbReference>
<protein>
    <submittedName>
        <fullName evidence="15">OLC1v1012065C1</fullName>
    </submittedName>
</protein>
<dbReference type="InterPro" id="IPR036388">
    <property type="entry name" value="WH-like_DNA-bd_sf"/>
</dbReference>
<evidence type="ECO:0000256" key="3">
    <source>
        <dbReference type="ARBA" id="ARBA00008894"/>
    </source>
</evidence>
<dbReference type="EMBL" id="OX459124">
    <property type="protein sequence ID" value="CAI9111755.1"/>
    <property type="molecule type" value="Genomic_DNA"/>
</dbReference>
<keyword evidence="10" id="KW-0067">ATP-binding</keyword>
<dbReference type="Gene3D" id="3.40.50.300">
    <property type="entry name" value="P-loop containing nucleotide triphosphate hydrolases"/>
    <property type="match status" value="1"/>
</dbReference>
<sequence length="1149" mass="131034">MDPGIEELQQMLSDNSLQATSSSSQINVEGILDRIDCLLQNLQDFPDIEDLEGNLKFLKNFIIFVMLQGLEHFQVGDLLNHAEVVLVDVASFVSKTGFFDRLEPFYSNAKYEIRSKIEPFKFPVYQIYVRVLQEISKLSSSSTQSTQRSHSLEFADFVDSLISLLLSRLNRGTSLIDVFRSQMHKLYEGLRFLRITLGEQNDKVDEKCEKRDGLIGPVICEAGIIIFYLFLYRKDESRKVRKLEPLFSHLEGNLKLIKVSEEESPGYLLKTAFPPQTNLPGVIDFVLEKLKSFILNENAVDSDVVSEKDKFQIVHDDLAFLRSILADDIGKQQLDQALCNRIAAVTYEIEFILDSLVVGGDLESLLVLLNAHVIAEIELVKAEVSGISHSRGEAIKVQNITKAQSKMAIVVDRIPNFNEPMVGLDDEVQKITDRLTRGTSQLDLVSIVGMAGLGKTTLAKKVYLHFSISHYFYVRSWCTVSQVYNKKSVLLEILRGLVDKSVGDKLLNMTEDELAHKLYQELKGKRYLIVLDDVWDTEVWSSLRISFPDDIKGSRIVLTSRHENLAWQIKRHSEPHCLRALNDVESWDLFRMKVLLEEGCPSELVARAKAIVQHCKGLPLMILIVAGILLSMELRTLEEVEEMLERGGSAAIATDQCKETLELSYRHLPGHLKQCFLYFGAYKEDEKIPVGKLLQLWIAEGLVEKNERECLLEDLANGYMTELIQRNLVMISEKGSRGNVKFCVLHDLLHEFSVAKGNEERFLHRLHGQKFDISTDQPRLMYRICVHPKGVSEFAGSRQLCPRLRTFLFSADFSGLPKSKPRYFIPFEFCQYKLLRVLDLRLICEFNCFPSVVLLLIHLKYLAFSIEKVSLNIPPSIANLSNLETFIVNGGSTISLPDTLWNMKALRHLDGAFWELPTENLEGVSSLENLLTLNTLVFPRSKTYMEVVSDGQMLMEILEKLPNLRRLKCILYRDRGSAMDVVLVGGRLESLSISSTDCFDFHFPQILRKLNLENVRLRWSGIAGIQRLPNLEVLKLRDIGFEGPHWDMENEEAEEEVGGTFPKLRVLRLRSLSKLVRWTCSDDNDHFPSLETLVLQECFYLKELPSCLAQSSTLQMIEVNYCPNAADSIKEIQEMQMDLGNEDLKILIR</sequence>
<keyword evidence="9" id="KW-0611">Plant defense</keyword>
<dbReference type="Pfam" id="PF12061">
    <property type="entry name" value="NB-LRR"/>
    <property type="match status" value="1"/>
</dbReference>
<dbReference type="InterPro" id="IPR002182">
    <property type="entry name" value="NB-ARC"/>
</dbReference>
<feature type="domain" description="Late blight resistance protein R1A-like N-terminal" evidence="12">
    <location>
        <begin position="44"/>
        <end position="257"/>
    </location>
</feature>
<dbReference type="GO" id="GO:0051607">
    <property type="term" value="P:defense response to virus"/>
    <property type="evidence" value="ECO:0007669"/>
    <property type="project" value="UniProtKB-ARBA"/>
</dbReference>
<dbReference type="Pfam" id="PF00931">
    <property type="entry name" value="NB-ARC"/>
    <property type="match status" value="1"/>
</dbReference>